<gene>
    <name evidence="2" type="ORF">HOP51_19175</name>
</gene>
<dbReference type="Proteomes" id="UP001320122">
    <property type="component" value="Unassembled WGS sequence"/>
</dbReference>
<feature type="compositionally biased region" description="Basic and acidic residues" evidence="1">
    <location>
        <begin position="93"/>
        <end position="108"/>
    </location>
</feature>
<dbReference type="InterPro" id="IPR021327">
    <property type="entry name" value="DUF2934"/>
</dbReference>
<dbReference type="EMBL" id="JABFTT010000018">
    <property type="protein sequence ID" value="MCE8022217.1"/>
    <property type="molecule type" value="Genomic_DNA"/>
</dbReference>
<name>A0ABS9AKE7_9GAMM</name>
<protein>
    <submittedName>
        <fullName evidence="2">DUF2934 domain-containing protein</fullName>
    </submittedName>
</protein>
<keyword evidence="3" id="KW-1185">Reference proteome</keyword>
<reference evidence="2 3" key="1">
    <citation type="journal article" date="2021" name="Front. Microbiol.">
        <title>Aerobic Denitrification and Heterotrophic Sulfur Oxidation in the Genus Halomonas Revealed by Six Novel Species Characterizations and Genome-Based Analysis.</title>
        <authorList>
            <person name="Wang L."/>
            <person name="Shao Z."/>
        </authorList>
    </citation>
    <scope>NUCLEOTIDE SEQUENCE [LARGE SCALE GENOMIC DNA]</scope>
    <source>
        <strain evidence="2 3">MCCC 1A11036</strain>
    </source>
</reference>
<evidence type="ECO:0000256" key="1">
    <source>
        <dbReference type="SAM" id="MobiDB-lite"/>
    </source>
</evidence>
<feature type="compositionally biased region" description="Acidic residues" evidence="1">
    <location>
        <begin position="44"/>
        <end position="73"/>
    </location>
</feature>
<sequence length="234" mass="25199">MANEERVRNLAYKIWESEGRPEGQQQRHWDMALRIVIAEEEGGIDAELEEVGEPVDEPPILEDDLPLEDDEIGIQENRLPLEPPDGEPDFDELPYRDDRDVARDEPVQDRGSPGLAPDEPEPTAASTRPLPAEQATTTGAQDQDVANRGGPDAPATSPDPGPGPMEPLPPESATAKRTRQPRRSDDGLTQPDATDTSQVRGKTASSAKAASSSSKPKSKAGKSSGRSSRTKPKG</sequence>
<dbReference type="RefSeq" id="WP_234275498.1">
    <property type="nucleotide sequence ID" value="NZ_JABFTT010000018.1"/>
</dbReference>
<proteinExistence type="predicted"/>
<organism evidence="2 3">
    <name type="scientific">Billgrantia zhangzhouensis</name>
    <dbReference type="NCBI Taxonomy" id="2733481"/>
    <lineage>
        <taxon>Bacteria</taxon>
        <taxon>Pseudomonadati</taxon>
        <taxon>Pseudomonadota</taxon>
        <taxon>Gammaproteobacteria</taxon>
        <taxon>Oceanospirillales</taxon>
        <taxon>Halomonadaceae</taxon>
        <taxon>Billgrantia</taxon>
    </lineage>
</organism>
<evidence type="ECO:0000313" key="2">
    <source>
        <dbReference type="EMBL" id="MCE8022217.1"/>
    </source>
</evidence>
<feature type="compositionally biased region" description="Low complexity" evidence="1">
    <location>
        <begin position="201"/>
        <end position="227"/>
    </location>
</feature>
<accession>A0ABS9AKE7</accession>
<feature type="compositionally biased region" description="Polar residues" evidence="1">
    <location>
        <begin position="191"/>
        <end position="200"/>
    </location>
</feature>
<dbReference type="Pfam" id="PF11154">
    <property type="entry name" value="DUF2934"/>
    <property type="match status" value="1"/>
</dbReference>
<feature type="region of interest" description="Disordered" evidence="1">
    <location>
        <begin position="44"/>
        <end position="234"/>
    </location>
</feature>
<evidence type="ECO:0000313" key="3">
    <source>
        <dbReference type="Proteomes" id="UP001320122"/>
    </source>
</evidence>
<comment type="caution">
    <text evidence="2">The sequence shown here is derived from an EMBL/GenBank/DDBJ whole genome shotgun (WGS) entry which is preliminary data.</text>
</comment>
<feature type="compositionally biased region" description="Pro residues" evidence="1">
    <location>
        <begin position="157"/>
        <end position="170"/>
    </location>
</feature>